<evidence type="ECO:0000256" key="1">
    <source>
        <dbReference type="SAM" id="SignalP"/>
    </source>
</evidence>
<dbReference type="OrthoDB" id="3213671at2759"/>
<dbReference type="PROSITE" id="PS51257">
    <property type="entry name" value="PROKAR_LIPOPROTEIN"/>
    <property type="match status" value="1"/>
</dbReference>
<name>A0A8K0UJ56_9AGAR</name>
<keyword evidence="1" id="KW-0732">Signal</keyword>
<dbReference type="AlphaFoldDB" id="A0A8K0UJ56"/>
<protein>
    <submittedName>
        <fullName evidence="2">Uncharacterized protein</fullName>
    </submittedName>
</protein>
<organism evidence="2 3">
    <name type="scientific">Cristinia sonorae</name>
    <dbReference type="NCBI Taxonomy" id="1940300"/>
    <lineage>
        <taxon>Eukaryota</taxon>
        <taxon>Fungi</taxon>
        <taxon>Dikarya</taxon>
        <taxon>Basidiomycota</taxon>
        <taxon>Agaricomycotina</taxon>
        <taxon>Agaricomycetes</taxon>
        <taxon>Agaricomycetidae</taxon>
        <taxon>Agaricales</taxon>
        <taxon>Pleurotineae</taxon>
        <taxon>Stephanosporaceae</taxon>
        <taxon>Cristinia</taxon>
    </lineage>
</organism>
<reference evidence="2" key="1">
    <citation type="journal article" date="2021" name="New Phytol.">
        <title>Evolutionary innovations through gain and loss of genes in the ectomycorrhizal Boletales.</title>
        <authorList>
            <person name="Wu G."/>
            <person name="Miyauchi S."/>
            <person name="Morin E."/>
            <person name="Kuo A."/>
            <person name="Drula E."/>
            <person name="Varga T."/>
            <person name="Kohler A."/>
            <person name="Feng B."/>
            <person name="Cao Y."/>
            <person name="Lipzen A."/>
            <person name="Daum C."/>
            <person name="Hundley H."/>
            <person name="Pangilinan J."/>
            <person name="Johnson J."/>
            <person name="Barry K."/>
            <person name="LaButti K."/>
            <person name="Ng V."/>
            <person name="Ahrendt S."/>
            <person name="Min B."/>
            <person name="Choi I.G."/>
            <person name="Park H."/>
            <person name="Plett J.M."/>
            <person name="Magnuson J."/>
            <person name="Spatafora J.W."/>
            <person name="Nagy L.G."/>
            <person name="Henrissat B."/>
            <person name="Grigoriev I.V."/>
            <person name="Yang Z.L."/>
            <person name="Xu J."/>
            <person name="Martin F.M."/>
        </authorList>
    </citation>
    <scope>NUCLEOTIDE SEQUENCE</scope>
    <source>
        <strain evidence="2">KKN 215</strain>
    </source>
</reference>
<evidence type="ECO:0000313" key="3">
    <source>
        <dbReference type="Proteomes" id="UP000813824"/>
    </source>
</evidence>
<proteinExistence type="predicted"/>
<evidence type="ECO:0000313" key="2">
    <source>
        <dbReference type="EMBL" id="KAH8093245.1"/>
    </source>
</evidence>
<comment type="caution">
    <text evidence="2">The sequence shown here is derived from an EMBL/GenBank/DDBJ whole genome shotgun (WGS) entry which is preliminary data.</text>
</comment>
<gene>
    <name evidence="2" type="ORF">BXZ70DRAFT_1079305</name>
</gene>
<accession>A0A8K0UJ56</accession>
<dbReference type="EMBL" id="JAEVFJ010000029">
    <property type="protein sequence ID" value="KAH8093245.1"/>
    <property type="molecule type" value="Genomic_DNA"/>
</dbReference>
<sequence length="105" mass="11875">MSRTSTTLWVFFCACWKFDETSCHHTRVDVDSGVLLVVQKDNRIDETPNSEPQAVADALAVFYVNNIRRRRVEKGSPTREDVLAIIMISTNPILLSHPNDDEAEA</sequence>
<feature type="non-terminal residue" evidence="2">
    <location>
        <position position="105"/>
    </location>
</feature>
<dbReference type="Proteomes" id="UP000813824">
    <property type="component" value="Unassembled WGS sequence"/>
</dbReference>
<feature type="signal peptide" evidence="1">
    <location>
        <begin position="1"/>
        <end position="23"/>
    </location>
</feature>
<keyword evidence="3" id="KW-1185">Reference proteome</keyword>
<feature type="chain" id="PRO_5035460258" evidence="1">
    <location>
        <begin position="24"/>
        <end position="105"/>
    </location>
</feature>